<dbReference type="PIRSF" id="PIRSF006641">
    <property type="entry name" value="CHP00092"/>
    <property type="match status" value="1"/>
</dbReference>
<evidence type="ECO:0000259" key="6">
    <source>
        <dbReference type="PROSITE" id="PS51710"/>
    </source>
</evidence>
<comment type="caution">
    <text evidence="7">The sequence shown here is derived from an EMBL/GenBank/DDBJ whole genome shotgun (WGS) entry which is preliminary data.</text>
</comment>
<gene>
    <name evidence="7" type="primary">ychF</name>
    <name evidence="7" type="ORF">ENU72_02115</name>
</gene>
<evidence type="ECO:0000313" key="7">
    <source>
        <dbReference type="EMBL" id="HGK53803.1"/>
    </source>
</evidence>
<dbReference type="AlphaFoldDB" id="A0A7V4E242"/>
<dbReference type="GO" id="GO:0046872">
    <property type="term" value="F:metal ion binding"/>
    <property type="evidence" value="ECO:0007669"/>
    <property type="project" value="UniProtKB-KW"/>
</dbReference>
<dbReference type="SUPFAM" id="SSF52540">
    <property type="entry name" value="P-loop containing nucleoside triphosphate hydrolases"/>
    <property type="match status" value="1"/>
</dbReference>
<dbReference type="InterPro" id="IPR023192">
    <property type="entry name" value="TGS-like_dom_sf"/>
</dbReference>
<dbReference type="GO" id="GO:0005524">
    <property type="term" value="F:ATP binding"/>
    <property type="evidence" value="ECO:0007669"/>
    <property type="project" value="UniProtKB-KW"/>
</dbReference>
<keyword evidence="4" id="KW-0067">ATP-binding</keyword>
<dbReference type="Pfam" id="PF06071">
    <property type="entry name" value="YchF-GTPase_C"/>
    <property type="match status" value="1"/>
</dbReference>
<dbReference type="InterPro" id="IPR012675">
    <property type="entry name" value="Beta-grasp_dom_sf"/>
</dbReference>
<dbReference type="InterPro" id="IPR013029">
    <property type="entry name" value="YchF_C"/>
</dbReference>
<evidence type="ECO:0000256" key="5">
    <source>
        <dbReference type="ARBA" id="ARBA00022842"/>
    </source>
</evidence>
<evidence type="ECO:0000256" key="2">
    <source>
        <dbReference type="ARBA" id="ARBA00022723"/>
    </source>
</evidence>
<comment type="cofactor">
    <cofactor evidence="1">
        <name>Mg(2+)</name>
        <dbReference type="ChEBI" id="CHEBI:18420"/>
    </cofactor>
</comment>
<protein>
    <submittedName>
        <fullName evidence="7">Redox-regulated ATPase YchF</fullName>
    </submittedName>
</protein>
<dbReference type="GO" id="GO:0005525">
    <property type="term" value="F:GTP binding"/>
    <property type="evidence" value="ECO:0007669"/>
    <property type="project" value="InterPro"/>
</dbReference>
<dbReference type="PANTHER" id="PTHR23305:SF18">
    <property type="entry name" value="OBG-TYPE G DOMAIN-CONTAINING PROTEIN"/>
    <property type="match status" value="1"/>
</dbReference>
<dbReference type="InterPro" id="IPR006073">
    <property type="entry name" value="GTP-bd"/>
</dbReference>
<organism evidence="7">
    <name type="scientific">candidate division WOR-3 bacterium</name>
    <dbReference type="NCBI Taxonomy" id="2052148"/>
    <lineage>
        <taxon>Bacteria</taxon>
        <taxon>Bacteria division WOR-3</taxon>
    </lineage>
</organism>
<dbReference type="InterPro" id="IPR027417">
    <property type="entry name" value="P-loop_NTPase"/>
</dbReference>
<dbReference type="FunFam" id="3.10.20.30:FF:000029">
    <property type="entry name" value="Obg-like ATPase 1"/>
    <property type="match status" value="1"/>
</dbReference>
<keyword evidence="5" id="KW-0460">Magnesium</keyword>
<evidence type="ECO:0000256" key="3">
    <source>
        <dbReference type="ARBA" id="ARBA00022741"/>
    </source>
</evidence>
<dbReference type="InterPro" id="IPR012676">
    <property type="entry name" value="TGS-like"/>
</dbReference>
<name>A0A7V4E242_UNCW3</name>
<dbReference type="SUPFAM" id="SSF81271">
    <property type="entry name" value="TGS-like"/>
    <property type="match status" value="1"/>
</dbReference>
<dbReference type="Gene3D" id="1.10.150.300">
    <property type="entry name" value="TGS-like domain"/>
    <property type="match status" value="1"/>
</dbReference>
<evidence type="ECO:0000256" key="4">
    <source>
        <dbReference type="ARBA" id="ARBA00022840"/>
    </source>
</evidence>
<keyword evidence="3" id="KW-0547">Nucleotide-binding</keyword>
<dbReference type="PRINTS" id="PR00326">
    <property type="entry name" value="GTP1OBG"/>
</dbReference>
<feature type="domain" description="OBG-type G" evidence="6">
    <location>
        <begin position="2"/>
        <end position="192"/>
    </location>
</feature>
<dbReference type="InterPro" id="IPR004396">
    <property type="entry name" value="ATPase_YchF/OLA1"/>
</dbReference>
<dbReference type="Gene3D" id="3.10.20.30">
    <property type="match status" value="1"/>
</dbReference>
<dbReference type="Pfam" id="PF01926">
    <property type="entry name" value="MMR_HSR1"/>
    <property type="match status" value="1"/>
</dbReference>
<reference evidence="7" key="1">
    <citation type="journal article" date="2020" name="mSystems">
        <title>Genome- and Community-Level Interaction Insights into Carbon Utilization and Element Cycling Functions of Hydrothermarchaeota in Hydrothermal Sediment.</title>
        <authorList>
            <person name="Zhou Z."/>
            <person name="Liu Y."/>
            <person name="Xu W."/>
            <person name="Pan J."/>
            <person name="Luo Z.H."/>
            <person name="Li M."/>
        </authorList>
    </citation>
    <scope>NUCLEOTIDE SEQUENCE [LARGE SCALE GENOMIC DNA]</scope>
    <source>
        <strain evidence="7">SpSt-695</strain>
    </source>
</reference>
<dbReference type="EMBL" id="DTDP01000091">
    <property type="protein sequence ID" value="HGK53803.1"/>
    <property type="molecule type" value="Genomic_DNA"/>
</dbReference>
<dbReference type="GO" id="GO:0016887">
    <property type="term" value="F:ATP hydrolysis activity"/>
    <property type="evidence" value="ECO:0007669"/>
    <property type="project" value="InterPro"/>
</dbReference>
<dbReference type="Gene3D" id="3.40.50.300">
    <property type="entry name" value="P-loop containing nucleotide triphosphate hydrolases"/>
    <property type="match status" value="1"/>
</dbReference>
<evidence type="ECO:0000256" key="1">
    <source>
        <dbReference type="ARBA" id="ARBA00001946"/>
    </source>
</evidence>
<dbReference type="PANTHER" id="PTHR23305">
    <property type="entry name" value="OBG GTPASE FAMILY"/>
    <property type="match status" value="1"/>
</dbReference>
<dbReference type="PROSITE" id="PS51710">
    <property type="entry name" value="G_OBG"/>
    <property type="match status" value="1"/>
</dbReference>
<accession>A0A7V4E242</accession>
<dbReference type="InterPro" id="IPR031167">
    <property type="entry name" value="G_OBG"/>
</dbReference>
<proteinExistence type="predicted"/>
<keyword evidence="2" id="KW-0479">Metal-binding</keyword>
<dbReference type="GO" id="GO:0005737">
    <property type="term" value="C:cytoplasm"/>
    <property type="evidence" value="ECO:0007669"/>
    <property type="project" value="TreeGrafter"/>
</dbReference>
<sequence length="338" mass="38840">MEKIGIVGFPNVGKTTFFNILTKANKEVAPYPFTTRGKNVGKAILEDPFILEIGEKINAKEIRNATTEIIDVAGIIEGASKGEGLGNEFLSYIRECEVLIFILRAFKNPDIPTPLNEINPLKEYQVLLSELYLSDLQKIEKFEQKFSKDKTKEGIEKYNFILELKNKLEKGEKFFDKEFGLLSGKERIVVLNTDGNRDFLKWVDKFDERVYPCPLKIYEELEGMEEKEEMESFLKKEGNYSPSDILWEAFKKLGYIIFYTVKGGIVSAFPVKIGTKAYEAAGKVHSDIQKGFIKAEVVDLQNFLNYPSWSLLKEKGLLRIEGRDYIIKDREIIEFKFS</sequence>